<dbReference type="SUPFAM" id="SSF51905">
    <property type="entry name" value="FAD/NAD(P)-binding domain"/>
    <property type="match status" value="1"/>
</dbReference>
<feature type="domain" description="Amine oxidase" evidence="2">
    <location>
        <begin position="13"/>
        <end position="419"/>
    </location>
</feature>
<organism evidence="3 4">
    <name type="scientific">Neobacillus mesonae</name>
    <dbReference type="NCBI Taxonomy" id="1193713"/>
    <lineage>
        <taxon>Bacteria</taxon>
        <taxon>Bacillati</taxon>
        <taxon>Bacillota</taxon>
        <taxon>Bacilli</taxon>
        <taxon>Bacillales</taxon>
        <taxon>Bacillaceae</taxon>
        <taxon>Neobacillus</taxon>
    </lineage>
</organism>
<dbReference type="Gene3D" id="3.90.660.20">
    <property type="entry name" value="Protoporphyrinogen oxidase, mitochondrial, domain 2"/>
    <property type="match status" value="1"/>
</dbReference>
<dbReference type="PANTHER" id="PTHR43734:SF1">
    <property type="entry name" value="PHYTOENE DESATURASE"/>
    <property type="match status" value="1"/>
</dbReference>
<dbReference type="STRING" id="1193713.GCA_001636315_05324"/>
<reference evidence="3 4" key="1">
    <citation type="submission" date="2017-07" db="EMBL/GenBank/DDBJ databases">
        <title>The complete genome sequence of Bacillus mesonae strain H20-5, an efficient strain improving plant abiotic stress resistance.</title>
        <authorList>
            <person name="Kim S.Y."/>
            <person name="Song H."/>
            <person name="Sang M.K."/>
            <person name="Weon H.-Y."/>
            <person name="Song J."/>
        </authorList>
    </citation>
    <scope>NUCLEOTIDE SEQUENCE [LARGE SCALE GENOMIC DNA]</scope>
    <source>
        <strain evidence="3 4">H20-5</strain>
    </source>
</reference>
<evidence type="ECO:0000259" key="2">
    <source>
        <dbReference type="Pfam" id="PF01593"/>
    </source>
</evidence>
<dbReference type="PANTHER" id="PTHR43734">
    <property type="entry name" value="PHYTOENE DESATURASE"/>
    <property type="match status" value="1"/>
</dbReference>
<accession>A0A3Q9QV87</accession>
<protein>
    <submittedName>
        <fullName evidence="3">Dehydrogenase</fullName>
    </submittedName>
</protein>
<dbReference type="AlphaFoldDB" id="A0A3Q9QV87"/>
<dbReference type="Gene3D" id="1.10.3110.10">
    <property type="entry name" value="protoporphyrinogen ix oxidase, domain 3"/>
    <property type="match status" value="1"/>
</dbReference>
<dbReference type="InterPro" id="IPR002937">
    <property type="entry name" value="Amino_oxidase"/>
</dbReference>
<evidence type="ECO:0000313" key="4">
    <source>
        <dbReference type="Proteomes" id="UP000282892"/>
    </source>
</evidence>
<evidence type="ECO:0000256" key="1">
    <source>
        <dbReference type="ARBA" id="ARBA00038322"/>
    </source>
</evidence>
<sequence length="431" mass="47664">MTKYDVAIVGGGIAGLTAAIYAAKAGKKTIVLEQNKRLGGRGITNKKQGVYFNIGGHALYNGEAYKTFRELGLRLEGSSPSADAYGLWKNQLLTMPMNVTSLMKSPLLTWGGKLEFAKWFIKLGKMDTSIWNHISIRDWIETELQDPMLRNLFYALLRTVTYVAAPDLHTAGPALKHLQHALHGAFYLDKGWGSLVEELHEHAVRLGVKIVTKCKVASIELNEQKVRSILCADGSKIEATNVILTTPPTISHKLVPHAELTALNTCKKQALAVTVACLDVGLRQLPKPKHQFIYGIDQPILLSNHSRDGKPRPAILSDDETQVVSLFKYQGPQTDPEQDERELEQVLDIAQPGWRNHLTARQYLPKMTVIHDFPHLNRNENPGPAVPEIDGLYVAGDWASHGELLVDASVASAKRAVSQLTKARKDIELCV</sequence>
<dbReference type="Pfam" id="PF01593">
    <property type="entry name" value="Amino_oxidase"/>
    <property type="match status" value="1"/>
</dbReference>
<dbReference type="Gene3D" id="3.50.50.60">
    <property type="entry name" value="FAD/NAD(P)-binding domain"/>
    <property type="match status" value="2"/>
</dbReference>
<proteinExistence type="inferred from homology"/>
<comment type="similarity">
    <text evidence="1">Belongs to the carotenoid/retinoid oxidoreductase family. CrtN subfamily.</text>
</comment>
<name>A0A3Q9QV87_9BACI</name>
<dbReference type="GO" id="GO:0016491">
    <property type="term" value="F:oxidoreductase activity"/>
    <property type="evidence" value="ECO:0007669"/>
    <property type="project" value="InterPro"/>
</dbReference>
<gene>
    <name evidence="3" type="ORF">CHR53_14410</name>
</gene>
<dbReference type="EMBL" id="CP022572">
    <property type="protein sequence ID" value="AZU62377.1"/>
    <property type="molecule type" value="Genomic_DNA"/>
</dbReference>
<keyword evidence="4" id="KW-1185">Reference proteome</keyword>
<dbReference type="Proteomes" id="UP000282892">
    <property type="component" value="Chromosome"/>
</dbReference>
<dbReference type="KEGG" id="nmk:CHR53_14410"/>
<evidence type="ECO:0000313" key="3">
    <source>
        <dbReference type="EMBL" id="AZU62377.1"/>
    </source>
</evidence>
<dbReference type="InterPro" id="IPR036188">
    <property type="entry name" value="FAD/NAD-bd_sf"/>
</dbReference>